<comment type="caution">
    <text evidence="2">The sequence shown here is derived from an EMBL/GenBank/DDBJ whole genome shotgun (WGS) entry which is preliminary data.</text>
</comment>
<keyword evidence="1" id="KW-0472">Membrane</keyword>
<dbReference type="AlphaFoldDB" id="A0A5M9M7Q8"/>
<sequence length="131" mass="14527">MDVSAKNTHASGLTLSQLRDWPPRAILSTSIIIILLCCEVVYGFLDEAGQAIIIRALIAGYCMAYLLHCVAYAYTLRQSKVQRDKRLVVIIIMAIVVGGSMVALMMEWSSDVQHLFCILALGISWELEINP</sequence>
<dbReference type="GeneID" id="54334367"/>
<name>A0A5M9M7Q8_9EURO</name>
<keyword evidence="1" id="KW-0812">Transmembrane</keyword>
<feature type="transmembrane region" description="Helical" evidence="1">
    <location>
        <begin position="25"/>
        <end position="45"/>
    </location>
</feature>
<evidence type="ECO:0000313" key="3">
    <source>
        <dbReference type="Proteomes" id="UP000324241"/>
    </source>
</evidence>
<dbReference type="OrthoDB" id="10630653at2759"/>
<gene>
    <name evidence="2" type="ORF">ATNIH1004_011666</name>
</gene>
<accession>A0A5M9M7Q8</accession>
<dbReference type="Proteomes" id="UP000324241">
    <property type="component" value="Unassembled WGS sequence"/>
</dbReference>
<proteinExistence type="predicted"/>
<feature type="transmembrane region" description="Helical" evidence="1">
    <location>
        <begin position="87"/>
        <end position="106"/>
    </location>
</feature>
<dbReference type="VEuPathDB" id="FungiDB:EYZ11_013151"/>
<keyword evidence="1" id="KW-1133">Transmembrane helix</keyword>
<dbReference type="RefSeq" id="XP_033420892.1">
    <property type="nucleotide sequence ID" value="XM_033576228.1"/>
</dbReference>
<evidence type="ECO:0000256" key="1">
    <source>
        <dbReference type="SAM" id="Phobius"/>
    </source>
</evidence>
<organism evidence="2 3">
    <name type="scientific">Aspergillus tanneri</name>
    <dbReference type="NCBI Taxonomy" id="1220188"/>
    <lineage>
        <taxon>Eukaryota</taxon>
        <taxon>Fungi</taxon>
        <taxon>Dikarya</taxon>
        <taxon>Ascomycota</taxon>
        <taxon>Pezizomycotina</taxon>
        <taxon>Eurotiomycetes</taxon>
        <taxon>Eurotiomycetidae</taxon>
        <taxon>Eurotiales</taxon>
        <taxon>Aspergillaceae</taxon>
        <taxon>Aspergillus</taxon>
        <taxon>Aspergillus subgen. Circumdati</taxon>
    </lineage>
</organism>
<reference evidence="2 3" key="1">
    <citation type="submission" date="2019-08" db="EMBL/GenBank/DDBJ databases">
        <title>The genome sequence of a newly discovered highly antifungal drug resistant Aspergillus species, Aspergillus tanneri NIH 1004.</title>
        <authorList>
            <person name="Mounaud S."/>
            <person name="Singh I."/>
            <person name="Joardar V."/>
            <person name="Pakala S."/>
            <person name="Pakala S."/>
            <person name="Venepally P."/>
            <person name="Chung J.K."/>
            <person name="Losada L."/>
            <person name="Nierman W.C."/>
        </authorList>
    </citation>
    <scope>NUCLEOTIDE SEQUENCE [LARGE SCALE GENOMIC DNA]</scope>
    <source>
        <strain evidence="2 3">NIH1004</strain>
    </source>
</reference>
<feature type="transmembrane region" description="Helical" evidence="1">
    <location>
        <begin position="51"/>
        <end position="75"/>
    </location>
</feature>
<protein>
    <submittedName>
        <fullName evidence="2">Uncharacterized protein</fullName>
    </submittedName>
</protein>
<evidence type="ECO:0000313" key="2">
    <source>
        <dbReference type="EMBL" id="KAA8641530.1"/>
    </source>
</evidence>
<dbReference type="EMBL" id="QUQM01000009">
    <property type="protein sequence ID" value="KAA8641530.1"/>
    <property type="molecule type" value="Genomic_DNA"/>
</dbReference>